<dbReference type="EMBL" id="GBRH01187340">
    <property type="protein sequence ID" value="JAE10556.1"/>
    <property type="molecule type" value="Transcribed_RNA"/>
</dbReference>
<reference evidence="1" key="1">
    <citation type="submission" date="2014-09" db="EMBL/GenBank/DDBJ databases">
        <authorList>
            <person name="Magalhaes I.L.F."/>
            <person name="Oliveira U."/>
            <person name="Santos F.R."/>
            <person name="Vidigal T.H.D.A."/>
            <person name="Brescovit A.D."/>
            <person name="Santos A.J."/>
        </authorList>
    </citation>
    <scope>NUCLEOTIDE SEQUENCE</scope>
    <source>
        <tissue evidence="1">Shoot tissue taken approximately 20 cm above the soil surface</tissue>
    </source>
</reference>
<dbReference type="AlphaFoldDB" id="A0A0A9FK88"/>
<sequence>MRVSTRWCCFFCPKQRFPCSILIAISVPWSLERK</sequence>
<evidence type="ECO:0000313" key="1">
    <source>
        <dbReference type="EMBL" id="JAE10556.1"/>
    </source>
</evidence>
<accession>A0A0A9FK88</accession>
<proteinExistence type="predicted"/>
<reference evidence="1" key="2">
    <citation type="journal article" date="2015" name="Data Brief">
        <title>Shoot transcriptome of the giant reed, Arundo donax.</title>
        <authorList>
            <person name="Barrero R.A."/>
            <person name="Guerrero F.D."/>
            <person name="Moolhuijzen P."/>
            <person name="Goolsby J.A."/>
            <person name="Tidwell J."/>
            <person name="Bellgard S.E."/>
            <person name="Bellgard M.I."/>
        </authorList>
    </citation>
    <scope>NUCLEOTIDE SEQUENCE</scope>
    <source>
        <tissue evidence="1">Shoot tissue taken approximately 20 cm above the soil surface</tissue>
    </source>
</reference>
<name>A0A0A9FK88_ARUDO</name>
<protein>
    <submittedName>
        <fullName evidence="1">Uncharacterized protein</fullName>
    </submittedName>
</protein>
<organism evidence="1">
    <name type="scientific">Arundo donax</name>
    <name type="common">Giant reed</name>
    <name type="synonym">Donax arundinaceus</name>
    <dbReference type="NCBI Taxonomy" id="35708"/>
    <lineage>
        <taxon>Eukaryota</taxon>
        <taxon>Viridiplantae</taxon>
        <taxon>Streptophyta</taxon>
        <taxon>Embryophyta</taxon>
        <taxon>Tracheophyta</taxon>
        <taxon>Spermatophyta</taxon>
        <taxon>Magnoliopsida</taxon>
        <taxon>Liliopsida</taxon>
        <taxon>Poales</taxon>
        <taxon>Poaceae</taxon>
        <taxon>PACMAD clade</taxon>
        <taxon>Arundinoideae</taxon>
        <taxon>Arundineae</taxon>
        <taxon>Arundo</taxon>
    </lineage>
</organism>